<gene>
    <name evidence="1" type="ORF">N7G274_004760</name>
</gene>
<accession>A0ABR4ACP4</accession>
<evidence type="ECO:0000313" key="2">
    <source>
        <dbReference type="Proteomes" id="UP001590950"/>
    </source>
</evidence>
<protein>
    <submittedName>
        <fullName evidence="1">Uncharacterized protein</fullName>
    </submittedName>
</protein>
<proteinExistence type="predicted"/>
<evidence type="ECO:0000313" key="1">
    <source>
        <dbReference type="EMBL" id="KAL2042272.1"/>
    </source>
</evidence>
<organism evidence="1 2">
    <name type="scientific">Stereocaulon virgatum</name>
    <dbReference type="NCBI Taxonomy" id="373712"/>
    <lineage>
        <taxon>Eukaryota</taxon>
        <taxon>Fungi</taxon>
        <taxon>Dikarya</taxon>
        <taxon>Ascomycota</taxon>
        <taxon>Pezizomycotina</taxon>
        <taxon>Lecanoromycetes</taxon>
        <taxon>OSLEUM clade</taxon>
        <taxon>Lecanoromycetidae</taxon>
        <taxon>Lecanorales</taxon>
        <taxon>Lecanorineae</taxon>
        <taxon>Stereocaulaceae</taxon>
        <taxon>Stereocaulon</taxon>
    </lineage>
</organism>
<name>A0ABR4ACP4_9LECA</name>
<dbReference type="Proteomes" id="UP001590950">
    <property type="component" value="Unassembled WGS sequence"/>
</dbReference>
<keyword evidence="2" id="KW-1185">Reference proteome</keyword>
<reference evidence="1 2" key="1">
    <citation type="submission" date="2024-09" db="EMBL/GenBank/DDBJ databases">
        <title>Rethinking Asexuality: The Enigmatic Case of Functional Sexual Genes in Lepraria (Stereocaulaceae).</title>
        <authorList>
            <person name="Doellman M."/>
            <person name="Sun Y."/>
            <person name="Barcenas-Pena A."/>
            <person name="Lumbsch H.T."/>
            <person name="Grewe F."/>
        </authorList>
    </citation>
    <scope>NUCLEOTIDE SEQUENCE [LARGE SCALE GENOMIC DNA]</scope>
    <source>
        <strain evidence="1 2">Mercado 3170</strain>
    </source>
</reference>
<sequence>MPITLLFRPAPTTLDRTDASMCMTDMMVLAFDTVLRSHTDVELTPDGLRVIYNALSFRIYPIQAMALRLLKASTVVAVLRGMVFFMNQEGFTYKSVGIYHDQAGPIGVAKFER</sequence>
<comment type="caution">
    <text evidence="1">The sequence shown here is derived from an EMBL/GenBank/DDBJ whole genome shotgun (WGS) entry which is preliminary data.</text>
</comment>
<dbReference type="EMBL" id="JBEFKJ010000014">
    <property type="protein sequence ID" value="KAL2042272.1"/>
    <property type="molecule type" value="Genomic_DNA"/>
</dbReference>